<dbReference type="InterPro" id="IPR001750">
    <property type="entry name" value="ND/Mrp_TM"/>
</dbReference>
<dbReference type="InterPro" id="IPR003945">
    <property type="entry name" value="NU5C-like"/>
</dbReference>
<keyword evidence="2 5" id="KW-0812">Transmembrane</keyword>
<dbReference type="GO" id="GO:0003954">
    <property type="term" value="F:NADH dehydrogenase activity"/>
    <property type="evidence" value="ECO:0007669"/>
    <property type="project" value="TreeGrafter"/>
</dbReference>
<name>X1L538_9ZZZZ</name>
<feature type="non-terminal residue" evidence="7">
    <location>
        <position position="1"/>
    </location>
</feature>
<dbReference type="Pfam" id="PF00361">
    <property type="entry name" value="Proton_antipo_M"/>
    <property type="match status" value="1"/>
</dbReference>
<evidence type="ECO:0000313" key="7">
    <source>
        <dbReference type="EMBL" id="GAH97544.1"/>
    </source>
</evidence>
<dbReference type="GO" id="GO:0008137">
    <property type="term" value="F:NADH dehydrogenase (ubiquinone) activity"/>
    <property type="evidence" value="ECO:0007669"/>
    <property type="project" value="InterPro"/>
</dbReference>
<feature type="transmembrane region" description="Helical" evidence="5">
    <location>
        <begin position="93"/>
        <end position="110"/>
    </location>
</feature>
<dbReference type="AlphaFoldDB" id="X1L538"/>
<protein>
    <recommendedName>
        <fullName evidence="6">NADH:quinone oxidoreductase/Mrp antiporter transmembrane domain-containing protein</fullName>
    </recommendedName>
</protein>
<dbReference type="PANTHER" id="PTHR42829:SF2">
    <property type="entry name" value="NADH-UBIQUINONE OXIDOREDUCTASE CHAIN 5"/>
    <property type="match status" value="1"/>
</dbReference>
<comment type="subcellular location">
    <subcellularLocation>
        <location evidence="1">Membrane</location>
        <topology evidence="1">Multi-pass membrane protein</topology>
    </subcellularLocation>
</comment>
<evidence type="ECO:0000259" key="6">
    <source>
        <dbReference type="Pfam" id="PF00361"/>
    </source>
</evidence>
<feature type="domain" description="NADH:quinone oxidoreductase/Mrp antiporter transmembrane" evidence="6">
    <location>
        <begin position="1"/>
        <end position="109"/>
    </location>
</feature>
<dbReference type="GO" id="GO:0016020">
    <property type="term" value="C:membrane"/>
    <property type="evidence" value="ECO:0007669"/>
    <property type="project" value="UniProtKB-SubCell"/>
</dbReference>
<dbReference type="EMBL" id="BARU01047229">
    <property type="protein sequence ID" value="GAH97544.1"/>
    <property type="molecule type" value="Genomic_DNA"/>
</dbReference>
<gene>
    <name evidence="7" type="ORF">S03H2_70862</name>
</gene>
<evidence type="ECO:0000256" key="3">
    <source>
        <dbReference type="ARBA" id="ARBA00022989"/>
    </source>
</evidence>
<evidence type="ECO:0000256" key="4">
    <source>
        <dbReference type="ARBA" id="ARBA00023136"/>
    </source>
</evidence>
<keyword evidence="3 5" id="KW-1133">Transmembrane helix</keyword>
<dbReference type="GO" id="GO:0042773">
    <property type="term" value="P:ATP synthesis coupled electron transport"/>
    <property type="evidence" value="ECO:0007669"/>
    <property type="project" value="InterPro"/>
</dbReference>
<proteinExistence type="predicted"/>
<reference evidence="7" key="1">
    <citation type="journal article" date="2014" name="Front. Microbiol.">
        <title>High frequency of phylogenetically diverse reductive dehalogenase-homologous genes in deep subseafloor sedimentary metagenomes.</title>
        <authorList>
            <person name="Kawai M."/>
            <person name="Futagami T."/>
            <person name="Toyoda A."/>
            <person name="Takaki Y."/>
            <person name="Nishi S."/>
            <person name="Hori S."/>
            <person name="Arai W."/>
            <person name="Tsubouchi T."/>
            <person name="Morono Y."/>
            <person name="Uchiyama I."/>
            <person name="Ito T."/>
            <person name="Fujiyama A."/>
            <person name="Inagaki F."/>
            <person name="Takami H."/>
        </authorList>
    </citation>
    <scope>NUCLEOTIDE SEQUENCE</scope>
    <source>
        <strain evidence="7">Expedition CK06-06</strain>
    </source>
</reference>
<dbReference type="PANTHER" id="PTHR42829">
    <property type="entry name" value="NADH-UBIQUINONE OXIDOREDUCTASE CHAIN 5"/>
    <property type="match status" value="1"/>
</dbReference>
<organism evidence="7">
    <name type="scientific">marine sediment metagenome</name>
    <dbReference type="NCBI Taxonomy" id="412755"/>
    <lineage>
        <taxon>unclassified sequences</taxon>
        <taxon>metagenomes</taxon>
        <taxon>ecological metagenomes</taxon>
    </lineage>
</organism>
<accession>X1L538</accession>
<feature type="transmembrane region" description="Helical" evidence="5">
    <location>
        <begin position="62"/>
        <end position="81"/>
    </location>
</feature>
<dbReference type="GO" id="GO:0015990">
    <property type="term" value="P:electron transport coupled proton transport"/>
    <property type="evidence" value="ECO:0007669"/>
    <property type="project" value="TreeGrafter"/>
</dbReference>
<comment type="caution">
    <text evidence="7">The sequence shown here is derived from an EMBL/GenBank/DDBJ whole genome shotgun (WGS) entry which is preliminary data.</text>
</comment>
<sequence length="111" mass="11814">QLGFMMMAAGVGSDTAAIFHLTTHAFFKALLFLGAGSVIYALHTNDLREMGGLYKKMKTTAITFIIGGLALAGFPPFSGFFSKDEILASVWESGHYALFAIAAITAFLTAL</sequence>
<evidence type="ECO:0000256" key="2">
    <source>
        <dbReference type="ARBA" id="ARBA00022692"/>
    </source>
</evidence>
<feature type="transmembrane region" description="Helical" evidence="5">
    <location>
        <begin position="25"/>
        <end position="42"/>
    </location>
</feature>
<evidence type="ECO:0000256" key="1">
    <source>
        <dbReference type="ARBA" id="ARBA00004141"/>
    </source>
</evidence>
<keyword evidence="4 5" id="KW-0472">Membrane</keyword>
<evidence type="ECO:0000256" key="5">
    <source>
        <dbReference type="SAM" id="Phobius"/>
    </source>
</evidence>
<feature type="non-terminal residue" evidence="7">
    <location>
        <position position="111"/>
    </location>
</feature>